<gene>
    <name evidence="1" type="ORF">MNBD_GAMMA07-2795</name>
</gene>
<reference evidence="1" key="1">
    <citation type="submission" date="2018-06" db="EMBL/GenBank/DDBJ databases">
        <authorList>
            <person name="Zhirakovskaya E."/>
        </authorList>
    </citation>
    <scope>NUCLEOTIDE SEQUENCE</scope>
</reference>
<feature type="non-terminal residue" evidence="1">
    <location>
        <position position="1"/>
    </location>
</feature>
<organism evidence="1">
    <name type="scientific">hydrothermal vent metagenome</name>
    <dbReference type="NCBI Taxonomy" id="652676"/>
    <lineage>
        <taxon>unclassified sequences</taxon>
        <taxon>metagenomes</taxon>
        <taxon>ecological metagenomes</taxon>
    </lineage>
</organism>
<name>A0A3B0XNA2_9ZZZZ</name>
<proteinExistence type="predicted"/>
<dbReference type="AlphaFoldDB" id="A0A3B0XNA2"/>
<evidence type="ECO:0000313" key="1">
    <source>
        <dbReference type="EMBL" id="VAW57816.1"/>
    </source>
</evidence>
<dbReference type="EMBL" id="UOFF01000465">
    <property type="protein sequence ID" value="VAW57816.1"/>
    <property type="molecule type" value="Genomic_DNA"/>
</dbReference>
<accession>A0A3B0XNA2</accession>
<sequence length="42" mass="5078">KQNKRLEYVQALRQQSQEDLILQEQQDWSEDKVKELSDVSDE</sequence>
<protein>
    <submittedName>
        <fullName evidence="1">Uncharacterized protein</fullName>
    </submittedName>
</protein>